<dbReference type="PROSITE" id="PS51353">
    <property type="entry name" value="ARSC"/>
    <property type="match status" value="1"/>
</dbReference>
<evidence type="ECO:0000313" key="4">
    <source>
        <dbReference type="Proteomes" id="UP001404104"/>
    </source>
</evidence>
<evidence type="ECO:0000256" key="1">
    <source>
        <dbReference type="ARBA" id="ARBA00007198"/>
    </source>
</evidence>
<dbReference type="PANTHER" id="PTHR30041">
    <property type="entry name" value="ARSENATE REDUCTASE"/>
    <property type="match status" value="1"/>
</dbReference>
<dbReference type="PANTHER" id="PTHR30041:SF8">
    <property type="entry name" value="PROTEIN YFFB"/>
    <property type="match status" value="1"/>
</dbReference>
<name>A0ABU9XV96_9SPHN</name>
<dbReference type="SUPFAM" id="SSF52833">
    <property type="entry name" value="Thioredoxin-like"/>
    <property type="match status" value="1"/>
</dbReference>
<dbReference type="CDD" id="cd03035">
    <property type="entry name" value="ArsC_Yffb"/>
    <property type="match status" value="1"/>
</dbReference>
<reference evidence="3 4" key="1">
    <citation type="submission" date="2024-05" db="EMBL/GenBank/DDBJ databases">
        <authorList>
            <person name="Liu Q."/>
            <person name="Xin Y.-H."/>
        </authorList>
    </citation>
    <scope>NUCLEOTIDE SEQUENCE [LARGE SCALE GENOMIC DNA]</scope>
    <source>
        <strain evidence="3 4">CGMCC 1.15349</strain>
    </source>
</reference>
<gene>
    <name evidence="3" type="ORF">ABC969_13745</name>
</gene>
<comment type="similarity">
    <text evidence="1 2">Belongs to the ArsC family.</text>
</comment>
<dbReference type="RefSeq" id="WP_345865657.1">
    <property type="nucleotide sequence ID" value="NZ_JBDIMF010000006.1"/>
</dbReference>
<dbReference type="InterPro" id="IPR006660">
    <property type="entry name" value="Arsenate_reductase-like"/>
</dbReference>
<dbReference type="InterPro" id="IPR036249">
    <property type="entry name" value="Thioredoxin-like_sf"/>
</dbReference>
<evidence type="ECO:0000256" key="2">
    <source>
        <dbReference type="PROSITE-ProRule" id="PRU01282"/>
    </source>
</evidence>
<protein>
    <submittedName>
        <fullName evidence="3">ArsC family reductase</fullName>
    </submittedName>
</protein>
<comment type="caution">
    <text evidence="3">The sequence shown here is derived from an EMBL/GenBank/DDBJ whole genome shotgun (WGS) entry which is preliminary data.</text>
</comment>
<dbReference type="Proteomes" id="UP001404104">
    <property type="component" value="Unassembled WGS sequence"/>
</dbReference>
<organism evidence="3 4">
    <name type="scientific">Sphingomonas qilianensis</name>
    <dbReference type="NCBI Taxonomy" id="1736690"/>
    <lineage>
        <taxon>Bacteria</taxon>
        <taxon>Pseudomonadati</taxon>
        <taxon>Pseudomonadota</taxon>
        <taxon>Alphaproteobacteria</taxon>
        <taxon>Sphingomonadales</taxon>
        <taxon>Sphingomonadaceae</taxon>
        <taxon>Sphingomonas</taxon>
    </lineage>
</organism>
<keyword evidence="4" id="KW-1185">Reference proteome</keyword>
<dbReference type="Pfam" id="PF03960">
    <property type="entry name" value="ArsC"/>
    <property type="match status" value="1"/>
</dbReference>
<sequence length="116" mass="13074">MKTRMFGIPNCDTVKKARSWLETHGVAYAFHDYKKVGIDEATLRRWSAQLGWEALLNRKGTTFRKLPEAERAHLNEDNAIALMLASPSMIKRPVIEQGTVLLAGFAPDTYLKQITG</sequence>
<dbReference type="InterPro" id="IPR006504">
    <property type="entry name" value="Tscrpt_reg_Spx/MgsR"/>
</dbReference>
<dbReference type="EMBL" id="JBDIMF010000006">
    <property type="protein sequence ID" value="MEN2787478.1"/>
    <property type="molecule type" value="Genomic_DNA"/>
</dbReference>
<proteinExistence type="inferred from homology"/>
<evidence type="ECO:0000313" key="3">
    <source>
        <dbReference type="EMBL" id="MEN2787478.1"/>
    </source>
</evidence>
<accession>A0ABU9XV96</accession>
<dbReference type="Gene3D" id="3.40.30.10">
    <property type="entry name" value="Glutaredoxin"/>
    <property type="match status" value="1"/>
</dbReference>
<dbReference type="NCBIfam" id="NF008107">
    <property type="entry name" value="PRK10853.1"/>
    <property type="match status" value="1"/>
</dbReference>
<dbReference type="NCBIfam" id="TIGR01617">
    <property type="entry name" value="arsC_related"/>
    <property type="match status" value="1"/>
</dbReference>